<dbReference type="PANTHER" id="PTHR39186">
    <property type="entry name" value="DUF2071 FAMILY PROTEIN"/>
    <property type="match status" value="1"/>
</dbReference>
<keyword evidence="2" id="KW-1185">Reference proteome</keyword>
<dbReference type="Pfam" id="PF09844">
    <property type="entry name" value="DUF2071"/>
    <property type="match status" value="1"/>
</dbReference>
<dbReference type="InterPro" id="IPR018644">
    <property type="entry name" value="DUF2071"/>
</dbReference>
<accession>A0A839GTV5</accession>
<evidence type="ECO:0000313" key="1">
    <source>
        <dbReference type="EMBL" id="MBA9078236.1"/>
    </source>
</evidence>
<protein>
    <submittedName>
        <fullName evidence="1">Uncharacterized protein YqjF (DUF2071 family)</fullName>
    </submittedName>
</protein>
<name>A0A839GTV5_9BACT</name>
<evidence type="ECO:0000313" key="2">
    <source>
        <dbReference type="Proteomes" id="UP000563094"/>
    </source>
</evidence>
<dbReference type="EMBL" id="JACJIQ010000012">
    <property type="protein sequence ID" value="MBA9078236.1"/>
    <property type="molecule type" value="Genomic_DNA"/>
</dbReference>
<dbReference type="PANTHER" id="PTHR39186:SF1">
    <property type="entry name" value="DUF2071 DOMAIN-CONTAINING PROTEIN"/>
    <property type="match status" value="1"/>
</dbReference>
<reference evidence="1 2" key="1">
    <citation type="submission" date="2020-08" db="EMBL/GenBank/DDBJ databases">
        <title>Genomic Encyclopedia of Type Strains, Phase IV (KMG-IV): sequencing the most valuable type-strain genomes for metagenomic binning, comparative biology and taxonomic classification.</title>
        <authorList>
            <person name="Goeker M."/>
        </authorList>
    </citation>
    <scope>NUCLEOTIDE SEQUENCE [LARGE SCALE GENOMIC DNA]</scope>
    <source>
        <strain evidence="1 2">DSM 29854</strain>
    </source>
</reference>
<sequence>MKKTFLTAEWRKLLIANYDVSPDLLLPYLPAGTELDLWNGTCYVSLVGFMFMNTRLKGIPVPFHRNFEEVNLRFYVTYLEQGQCKRGVVFLKEIVPKPALALVANAVYK</sequence>
<dbReference type="AlphaFoldDB" id="A0A839GTV5"/>
<comment type="caution">
    <text evidence="1">The sequence shown here is derived from an EMBL/GenBank/DDBJ whole genome shotgun (WGS) entry which is preliminary data.</text>
</comment>
<organism evidence="1 2">
    <name type="scientific">Rufibacter quisquiliarum</name>
    <dbReference type="NCBI Taxonomy" id="1549639"/>
    <lineage>
        <taxon>Bacteria</taxon>
        <taxon>Pseudomonadati</taxon>
        <taxon>Bacteroidota</taxon>
        <taxon>Cytophagia</taxon>
        <taxon>Cytophagales</taxon>
        <taxon>Hymenobacteraceae</taxon>
        <taxon>Rufibacter</taxon>
    </lineage>
</organism>
<gene>
    <name evidence="1" type="ORF">FHS90_002962</name>
</gene>
<dbReference type="Proteomes" id="UP000563094">
    <property type="component" value="Unassembled WGS sequence"/>
</dbReference>
<proteinExistence type="predicted"/>